<dbReference type="Pfam" id="PF08242">
    <property type="entry name" value="Methyltransf_12"/>
    <property type="match status" value="1"/>
</dbReference>
<evidence type="ECO:0000313" key="3">
    <source>
        <dbReference type="Proteomes" id="UP000596205"/>
    </source>
</evidence>
<evidence type="ECO:0000259" key="1">
    <source>
        <dbReference type="Pfam" id="PF08242"/>
    </source>
</evidence>
<dbReference type="CDD" id="cd02440">
    <property type="entry name" value="AdoMet_MTases"/>
    <property type="match status" value="1"/>
</dbReference>
<proteinExistence type="predicted"/>
<evidence type="ECO:0000313" key="2">
    <source>
        <dbReference type="EMBL" id="QQK06501.1"/>
    </source>
</evidence>
<dbReference type="EMBL" id="CP066770">
    <property type="protein sequence ID" value="QQK06501.1"/>
    <property type="molecule type" value="Genomic_DNA"/>
</dbReference>
<keyword evidence="2" id="KW-0808">Transferase</keyword>
<dbReference type="GO" id="GO:0032259">
    <property type="term" value="P:methylation"/>
    <property type="evidence" value="ECO:0007669"/>
    <property type="project" value="UniProtKB-KW"/>
</dbReference>
<name>A0A7T6VM94_9BURK</name>
<keyword evidence="2" id="KW-0489">Methyltransferase</keyword>
<accession>A0A7T6VM94</accession>
<dbReference type="InterPro" id="IPR029063">
    <property type="entry name" value="SAM-dependent_MTases_sf"/>
</dbReference>
<dbReference type="SUPFAM" id="SSF53335">
    <property type="entry name" value="S-adenosyl-L-methionine-dependent methyltransferases"/>
    <property type="match status" value="1"/>
</dbReference>
<dbReference type="KEGG" id="bann:JFN94_21995"/>
<dbReference type="RefSeq" id="WP_124826472.1">
    <property type="nucleotide sequence ID" value="NZ_CADEPR010000007.1"/>
</dbReference>
<dbReference type="AlphaFoldDB" id="A0A7T6VM94"/>
<dbReference type="Proteomes" id="UP000596205">
    <property type="component" value="Chromosome 2"/>
</dbReference>
<gene>
    <name evidence="2" type="ORF">JFN94_21995</name>
</gene>
<protein>
    <submittedName>
        <fullName evidence="2">Class I SAM-dependent methyltransferase</fullName>
    </submittedName>
</protein>
<organism evidence="2 3">
    <name type="scientific">Burkholderia anthina</name>
    <dbReference type="NCBI Taxonomy" id="179879"/>
    <lineage>
        <taxon>Bacteria</taxon>
        <taxon>Pseudomonadati</taxon>
        <taxon>Pseudomonadota</taxon>
        <taxon>Betaproteobacteria</taxon>
        <taxon>Burkholderiales</taxon>
        <taxon>Burkholderiaceae</taxon>
        <taxon>Burkholderia</taxon>
        <taxon>Burkholderia cepacia complex</taxon>
    </lineage>
</organism>
<dbReference type="GO" id="GO:0008168">
    <property type="term" value="F:methyltransferase activity"/>
    <property type="evidence" value="ECO:0007669"/>
    <property type="project" value="UniProtKB-KW"/>
</dbReference>
<dbReference type="InterPro" id="IPR013217">
    <property type="entry name" value="Methyltransf_12"/>
</dbReference>
<reference evidence="2 3" key="1">
    <citation type="submission" date="2020-12" db="EMBL/GenBank/DDBJ databases">
        <title>Complete genome sequence of Burkholderia anthina BJQ0011.</title>
        <authorList>
            <person name="Xu Y."/>
        </authorList>
    </citation>
    <scope>NUCLEOTIDE SEQUENCE [LARGE SCALE GENOMIC DNA]</scope>
    <source>
        <strain evidence="2 3">BJQ0011</strain>
    </source>
</reference>
<dbReference type="Gene3D" id="3.40.50.150">
    <property type="entry name" value="Vaccinia Virus protein VP39"/>
    <property type="match status" value="1"/>
</dbReference>
<sequence>MSLPASAAKFDPARAHEYAEQSRIALAGYDACHELAACMLASSIAAADARLLVVGAGGTGQEICVPAALEPGWQFTAVDPSAPMLSLARANVDAAGFGARTQFVEAGVDTLPDAPAFDGATLIGVLHHVPGDDAKAALLDAIARRLKPGAPLVIAGNYRRYADHPRLLDAWQQRWRMKGATPDAVRAQLAKILQGADPPAAEETVFALLHDAGFDAPLRFFSSLFWGAWIAVRRGARANERWSGTTHAR</sequence>
<feature type="domain" description="Methyltransferase type 12" evidence="1">
    <location>
        <begin position="57"/>
        <end position="151"/>
    </location>
</feature>